<dbReference type="PANTHER" id="PTHR32322">
    <property type="entry name" value="INNER MEMBRANE TRANSPORTER"/>
    <property type="match status" value="1"/>
</dbReference>
<evidence type="ECO:0000256" key="2">
    <source>
        <dbReference type="ARBA" id="ARBA00022692"/>
    </source>
</evidence>
<keyword evidence="2 5" id="KW-0812">Transmembrane</keyword>
<evidence type="ECO:0000256" key="5">
    <source>
        <dbReference type="SAM" id="Phobius"/>
    </source>
</evidence>
<organism evidence="7">
    <name type="scientific">marine metagenome</name>
    <dbReference type="NCBI Taxonomy" id="408172"/>
    <lineage>
        <taxon>unclassified sequences</taxon>
        <taxon>metagenomes</taxon>
        <taxon>ecological metagenomes</taxon>
    </lineage>
</organism>
<reference evidence="7" key="1">
    <citation type="submission" date="2018-05" db="EMBL/GenBank/DDBJ databases">
        <authorList>
            <person name="Lanie J.A."/>
            <person name="Ng W.-L."/>
            <person name="Kazmierczak K.M."/>
            <person name="Andrzejewski T.M."/>
            <person name="Davidsen T.M."/>
            <person name="Wayne K.J."/>
            <person name="Tettelin H."/>
            <person name="Glass J.I."/>
            <person name="Rusch D."/>
            <person name="Podicherti R."/>
            <person name="Tsui H.-C.T."/>
            <person name="Winkler M.E."/>
        </authorList>
    </citation>
    <scope>NUCLEOTIDE SEQUENCE</scope>
</reference>
<evidence type="ECO:0000256" key="1">
    <source>
        <dbReference type="ARBA" id="ARBA00004141"/>
    </source>
</evidence>
<name>A0A381NFN6_9ZZZZ</name>
<evidence type="ECO:0000256" key="4">
    <source>
        <dbReference type="ARBA" id="ARBA00023136"/>
    </source>
</evidence>
<evidence type="ECO:0000259" key="6">
    <source>
        <dbReference type="Pfam" id="PF00892"/>
    </source>
</evidence>
<dbReference type="InterPro" id="IPR050638">
    <property type="entry name" value="AA-Vitamin_Transporters"/>
</dbReference>
<feature type="transmembrane region" description="Helical" evidence="5">
    <location>
        <begin position="188"/>
        <end position="207"/>
    </location>
</feature>
<feature type="transmembrane region" description="Helical" evidence="5">
    <location>
        <begin position="42"/>
        <end position="61"/>
    </location>
</feature>
<feature type="transmembrane region" description="Helical" evidence="5">
    <location>
        <begin position="127"/>
        <end position="146"/>
    </location>
</feature>
<keyword evidence="4 5" id="KW-0472">Membrane</keyword>
<dbReference type="Pfam" id="PF00892">
    <property type="entry name" value="EamA"/>
    <property type="match status" value="2"/>
</dbReference>
<feature type="transmembrane region" description="Helical" evidence="5">
    <location>
        <begin position="219"/>
        <end position="240"/>
    </location>
</feature>
<feature type="transmembrane region" description="Helical" evidence="5">
    <location>
        <begin position="97"/>
        <end position="120"/>
    </location>
</feature>
<proteinExistence type="predicted"/>
<dbReference type="SUPFAM" id="SSF103481">
    <property type="entry name" value="Multidrug resistance efflux transporter EmrE"/>
    <property type="match status" value="2"/>
</dbReference>
<feature type="transmembrane region" description="Helical" evidence="5">
    <location>
        <begin position="247"/>
        <end position="267"/>
    </location>
</feature>
<sequence>MRHTSSSWSRHWLTYAILTTGTWGIWGALIEIPEQQGFPATLGYSVWALTMIPCAIAARRLDPLPLATSPRAVLLGSLIGFTGAGGQLMLFEALRSGPAFIVFPIVSLYPVITIVFSVWLLRERASLKNWIGITFALPAIVLLSYVEPDDTLVQGYRWFLLAISVLIMWGVQAYIMKFATDTIAAESIFFYMMLSGVLLIPVALGMTDFSQTINWGVNGPYLAAMIHVLNSVGALCYVYALRYGKAIIVVPMTALAPVITIILSLWIYQRVPYDYQIIAMCMTAVAIYLMAKES</sequence>
<evidence type="ECO:0000313" key="7">
    <source>
        <dbReference type="EMBL" id="SUZ52333.1"/>
    </source>
</evidence>
<feature type="transmembrane region" description="Helical" evidence="5">
    <location>
        <begin position="273"/>
        <end position="291"/>
    </location>
</feature>
<feature type="domain" description="EamA" evidence="6">
    <location>
        <begin position="158"/>
        <end position="290"/>
    </location>
</feature>
<gene>
    <name evidence="7" type="ORF">METZ01_LOCUS5187</name>
</gene>
<feature type="transmembrane region" description="Helical" evidence="5">
    <location>
        <begin position="73"/>
        <end position="91"/>
    </location>
</feature>
<feature type="domain" description="EamA" evidence="6">
    <location>
        <begin position="12"/>
        <end position="144"/>
    </location>
</feature>
<protein>
    <recommendedName>
        <fullName evidence="6">EamA domain-containing protein</fullName>
    </recommendedName>
</protein>
<dbReference type="Gene3D" id="1.10.3730.20">
    <property type="match status" value="1"/>
</dbReference>
<dbReference type="GO" id="GO:0016020">
    <property type="term" value="C:membrane"/>
    <property type="evidence" value="ECO:0007669"/>
    <property type="project" value="UniProtKB-SubCell"/>
</dbReference>
<keyword evidence="3 5" id="KW-1133">Transmembrane helix</keyword>
<dbReference type="AlphaFoldDB" id="A0A381NFN6"/>
<accession>A0A381NFN6</accession>
<evidence type="ECO:0000256" key="3">
    <source>
        <dbReference type="ARBA" id="ARBA00022989"/>
    </source>
</evidence>
<feature type="transmembrane region" description="Helical" evidence="5">
    <location>
        <begin position="158"/>
        <end position="176"/>
    </location>
</feature>
<dbReference type="InterPro" id="IPR037185">
    <property type="entry name" value="EmrE-like"/>
</dbReference>
<dbReference type="EMBL" id="UINC01000267">
    <property type="protein sequence ID" value="SUZ52333.1"/>
    <property type="molecule type" value="Genomic_DNA"/>
</dbReference>
<dbReference type="InterPro" id="IPR000620">
    <property type="entry name" value="EamA_dom"/>
</dbReference>
<dbReference type="PANTHER" id="PTHR32322:SF2">
    <property type="entry name" value="EAMA DOMAIN-CONTAINING PROTEIN"/>
    <property type="match status" value="1"/>
</dbReference>
<comment type="subcellular location">
    <subcellularLocation>
        <location evidence="1">Membrane</location>
        <topology evidence="1">Multi-pass membrane protein</topology>
    </subcellularLocation>
</comment>
<feature type="transmembrane region" description="Helical" evidence="5">
    <location>
        <begin position="12"/>
        <end position="30"/>
    </location>
</feature>